<organism evidence="1 2">
    <name type="scientific">Vreelandella aquamarina</name>
    <dbReference type="NCBI Taxonomy" id="77097"/>
    <lineage>
        <taxon>Bacteria</taxon>
        <taxon>Pseudomonadati</taxon>
        <taxon>Pseudomonadota</taxon>
        <taxon>Gammaproteobacteria</taxon>
        <taxon>Oceanospirillales</taxon>
        <taxon>Halomonadaceae</taxon>
        <taxon>Vreelandella</taxon>
    </lineage>
</organism>
<sequence length="109" mass="11819">MMTSPVMQPTGREVSAEAFREIRKSGKANAYQRRILEELTAGPMTRNQLAARLQRPLSSICGRCTELLDADLVTVHGTTSDKPARQLLALTKAGIVLAHSEEVGDAKAD</sequence>
<dbReference type="Proteomes" id="UP001319846">
    <property type="component" value="Unassembled WGS sequence"/>
</dbReference>
<evidence type="ECO:0000313" key="2">
    <source>
        <dbReference type="Proteomes" id="UP001319846"/>
    </source>
</evidence>
<gene>
    <name evidence="1" type="ORF">HW452_16720</name>
</gene>
<name>A0ACC5VZ77_9GAMM</name>
<dbReference type="EMBL" id="JABYQT010000017">
    <property type="protein sequence ID" value="MBZ5489165.1"/>
    <property type="molecule type" value="Genomic_DNA"/>
</dbReference>
<evidence type="ECO:0000313" key="1">
    <source>
        <dbReference type="EMBL" id="MBZ5489165.1"/>
    </source>
</evidence>
<accession>A0ACC5VZ77</accession>
<protein>
    <submittedName>
        <fullName evidence="1">DUF742 domain-containing protein</fullName>
    </submittedName>
</protein>
<proteinExistence type="predicted"/>
<keyword evidence="2" id="KW-1185">Reference proteome</keyword>
<reference evidence="1" key="1">
    <citation type="submission" date="2020-06" db="EMBL/GenBank/DDBJ databases">
        <title>Whole Genome Sequence of Halomonas aquamarina MB598.</title>
        <authorList>
            <person name="Pervaiz M."/>
            <person name="Fariq A."/>
            <person name="Yasmin A."/>
            <person name="Welch M."/>
        </authorList>
    </citation>
    <scope>NUCLEOTIDE SEQUENCE</scope>
    <source>
        <strain evidence="1">MB598</strain>
    </source>
</reference>
<comment type="caution">
    <text evidence="1">The sequence shown here is derived from an EMBL/GenBank/DDBJ whole genome shotgun (WGS) entry which is preliminary data.</text>
</comment>